<organism evidence="3">
    <name type="scientific">Zea mays</name>
    <name type="common">Maize</name>
    <dbReference type="NCBI Taxonomy" id="4577"/>
    <lineage>
        <taxon>Eukaryota</taxon>
        <taxon>Viridiplantae</taxon>
        <taxon>Streptophyta</taxon>
        <taxon>Embryophyta</taxon>
        <taxon>Tracheophyta</taxon>
        <taxon>Spermatophyta</taxon>
        <taxon>Magnoliopsida</taxon>
        <taxon>Liliopsida</taxon>
        <taxon>Poales</taxon>
        <taxon>Poaceae</taxon>
        <taxon>PACMAD clade</taxon>
        <taxon>Panicoideae</taxon>
        <taxon>Andropogonodae</taxon>
        <taxon>Andropogoneae</taxon>
        <taxon>Tripsacinae</taxon>
        <taxon>Zea</taxon>
    </lineage>
</organism>
<evidence type="ECO:0000256" key="2">
    <source>
        <dbReference type="SAM" id="Phobius"/>
    </source>
</evidence>
<evidence type="ECO:0000256" key="1">
    <source>
        <dbReference type="SAM" id="MobiDB-lite"/>
    </source>
</evidence>
<protein>
    <submittedName>
        <fullName evidence="3">Uncharacterized protein</fullName>
    </submittedName>
</protein>
<keyword evidence="2" id="KW-0472">Membrane</keyword>
<evidence type="ECO:0000313" key="3">
    <source>
        <dbReference type="EMBL" id="AQK55514.1"/>
    </source>
</evidence>
<accession>A0A1D6QB26</accession>
<proteinExistence type="predicted"/>
<keyword evidence="2" id="KW-0812">Transmembrane</keyword>
<gene>
    <name evidence="3" type="ORF">ZEAMMB73_Zm00001d051947</name>
</gene>
<dbReference type="EMBL" id="CM000780">
    <property type="protein sequence ID" value="AQK55514.1"/>
    <property type="molecule type" value="Genomic_DNA"/>
</dbReference>
<name>A0A1D6QB26_MAIZE</name>
<feature type="transmembrane region" description="Helical" evidence="2">
    <location>
        <begin position="43"/>
        <end position="63"/>
    </location>
</feature>
<dbReference type="InParanoid" id="A0A1D6QB26"/>
<feature type="compositionally biased region" description="Low complexity" evidence="1">
    <location>
        <begin position="142"/>
        <end position="160"/>
    </location>
</feature>
<feature type="region of interest" description="Disordered" evidence="1">
    <location>
        <begin position="121"/>
        <end position="209"/>
    </location>
</feature>
<feature type="compositionally biased region" description="Polar residues" evidence="1">
    <location>
        <begin position="132"/>
        <end position="141"/>
    </location>
</feature>
<reference evidence="3" key="1">
    <citation type="submission" date="2015-12" db="EMBL/GenBank/DDBJ databases">
        <title>Update maize B73 reference genome by single molecule sequencing technologies.</title>
        <authorList>
            <consortium name="Maize Genome Sequencing Project"/>
            <person name="Ware D."/>
        </authorList>
    </citation>
    <scope>NUCLEOTIDE SEQUENCE</scope>
    <source>
        <tissue evidence="3">Seedling</tissue>
    </source>
</reference>
<keyword evidence="2" id="KW-1133">Transmembrane helix</keyword>
<sequence length="227" mass="24156">MSQAPHACNPLWIWMIARRSGGGGWCSARDARGNLSSTFTVKSIHACASLVLVSLTAALFLPVPTRRLSKAMRTLASPSARVAAMAMDDLAGTSSSSTTMAATASSDPSYGWQTMLYPKCNRKQAQPPRATALQSNDTARCSSSSPPGRPTSTMRGSPLSRAPPTPTTTTLTRLLQCCPAPGGRGQEAEGDGRRGRRLDRHREPRSAPLRDLGIVRESTGHSVHEVC</sequence>
<dbReference type="STRING" id="4577.A0A1D6QB26"/>
<dbReference type="AlphaFoldDB" id="A0A1D6QB26"/>